<dbReference type="Proteomes" id="UP001057738">
    <property type="component" value="Chromosome"/>
</dbReference>
<keyword evidence="2" id="KW-1185">Reference proteome</keyword>
<evidence type="ECO:0000313" key="1">
    <source>
        <dbReference type="EMBL" id="UUY46662.1"/>
    </source>
</evidence>
<accession>A0ABY5PR82</accession>
<dbReference type="EMBL" id="CP102514">
    <property type="protein sequence ID" value="UUY46662.1"/>
    <property type="molecule type" value="Genomic_DNA"/>
</dbReference>
<dbReference type="RefSeq" id="WP_183069056.1">
    <property type="nucleotide sequence ID" value="NZ_CP102514.1"/>
</dbReference>
<sequence>MSAMAVVYEVKDPVTAHAGGTAGGGAEVTVVRVHAAPVAPGRPGVPGPRTFCGRDTFAMRAAPRQPAGQPGPAWYDAEYADRVCPACDDAVGTG</sequence>
<reference evidence="1" key="1">
    <citation type="submission" date="2022-08" db="EMBL/GenBank/DDBJ databases">
        <authorList>
            <person name="Tian L."/>
        </authorList>
    </citation>
    <scope>NUCLEOTIDE SEQUENCE</scope>
    <source>
        <strain evidence="1">CM253</strain>
    </source>
</reference>
<proteinExistence type="predicted"/>
<evidence type="ECO:0000313" key="2">
    <source>
        <dbReference type="Proteomes" id="UP001057738"/>
    </source>
</evidence>
<gene>
    <name evidence="1" type="ORF">NRK68_05195</name>
</gene>
<dbReference type="GeneID" id="95572838"/>
<protein>
    <submittedName>
        <fullName evidence="1">Uncharacterized protein</fullName>
    </submittedName>
</protein>
<name>A0ABY5PR82_9ACTN</name>
<organism evidence="1 2">
    <name type="scientific">Streptomyces yangpuensis</name>
    <dbReference type="NCBI Taxonomy" id="1648182"/>
    <lineage>
        <taxon>Bacteria</taxon>
        <taxon>Bacillati</taxon>
        <taxon>Actinomycetota</taxon>
        <taxon>Actinomycetes</taxon>
        <taxon>Kitasatosporales</taxon>
        <taxon>Streptomycetaceae</taxon>
        <taxon>Streptomyces</taxon>
    </lineage>
</organism>